<keyword evidence="1" id="KW-0175">Coiled coil</keyword>
<evidence type="ECO:0000313" key="2">
    <source>
        <dbReference type="EMBL" id="SHJ58785.1"/>
    </source>
</evidence>
<dbReference type="AlphaFoldDB" id="A0A1M6KIQ6"/>
<gene>
    <name evidence="2" type="ORF">SAMN04487911_12616</name>
</gene>
<dbReference type="EMBL" id="FQYX01000026">
    <property type="protein sequence ID" value="SHJ58785.1"/>
    <property type="molecule type" value="Genomic_DNA"/>
</dbReference>
<dbReference type="OrthoDB" id="138803at2"/>
<proteinExistence type="predicted"/>
<organism evidence="2 3">
    <name type="scientific">Arenibacter nanhaiticus</name>
    <dbReference type="NCBI Taxonomy" id="558155"/>
    <lineage>
        <taxon>Bacteria</taxon>
        <taxon>Pseudomonadati</taxon>
        <taxon>Bacteroidota</taxon>
        <taxon>Flavobacteriia</taxon>
        <taxon>Flavobacteriales</taxon>
        <taxon>Flavobacteriaceae</taxon>
        <taxon>Arenibacter</taxon>
    </lineage>
</organism>
<reference evidence="2 3" key="1">
    <citation type="submission" date="2016-11" db="EMBL/GenBank/DDBJ databases">
        <authorList>
            <person name="Jaros S."/>
            <person name="Januszkiewicz K."/>
            <person name="Wedrychowicz H."/>
        </authorList>
    </citation>
    <scope>NUCLEOTIDE SEQUENCE [LARGE SCALE GENOMIC DNA]</scope>
    <source>
        <strain evidence="2 3">CGMCC 1.8863</strain>
    </source>
</reference>
<dbReference type="InterPro" id="IPR021804">
    <property type="entry name" value="DUF3375"/>
</dbReference>
<evidence type="ECO:0000313" key="3">
    <source>
        <dbReference type="Proteomes" id="UP000184231"/>
    </source>
</evidence>
<evidence type="ECO:0000256" key="1">
    <source>
        <dbReference type="SAM" id="Coils"/>
    </source>
</evidence>
<sequence>MIDSAVISDILQNSPSTELLKLKNREVVIVFLLSMFTDHPEAITADRIHSKLADYLEFHQIESDEEDEQEEVQSYDDKAKRYVQQWTNRGFLTNYQNEKGDIYYELSSHSRKTIDWLSALQKEAYVGTESKFKIIFNQIKELVEFTNDDADSRIRLLEAKKRDIEEQIERIKSGEDIKTYEEYEIIPRFNHINYLAKELLSDFKEVEDNFKEITKAIYRKHAENNLPKGDILEYAFGALDELKESSQGKSFYAFWSFLLHPELQLEWDELIDELYTRLEEKNIAIGDFFLRGMKKHLHRSGQKVYEANDKMAEKLSRIIRENQSSKTASTKHIIQDIKKSLLEIRNTGVRPDLSFELETAMEIAMPFERKLTFDKEEAGTYKAAPKLADEHFLNSNSLDKLFSQVSVDKKLLRERITMALAQKSQVTLKDVIEDYGGLEKGLPELFGYLGIAKEHKHVISSEKMQRINFNNAEEKSIQIPEIILTK</sequence>
<keyword evidence="3" id="KW-1185">Reference proteome</keyword>
<dbReference type="RefSeq" id="WP_143150518.1">
    <property type="nucleotide sequence ID" value="NZ_FQYX01000026.1"/>
</dbReference>
<dbReference type="STRING" id="558155.SAMN04487911_12616"/>
<name>A0A1M6KIQ6_9FLAO</name>
<feature type="coiled-coil region" evidence="1">
    <location>
        <begin position="147"/>
        <end position="216"/>
    </location>
</feature>
<accession>A0A1M6KIQ6</accession>
<dbReference type="Pfam" id="PF11855">
    <property type="entry name" value="DUF3375"/>
    <property type="match status" value="1"/>
</dbReference>
<protein>
    <submittedName>
        <fullName evidence="2">Uncharacterized protein</fullName>
    </submittedName>
</protein>
<dbReference type="Proteomes" id="UP000184231">
    <property type="component" value="Unassembled WGS sequence"/>
</dbReference>